<feature type="repeat" description="ARM" evidence="1">
    <location>
        <begin position="1687"/>
        <end position="1714"/>
    </location>
</feature>
<reference evidence="4" key="1">
    <citation type="submission" date="2020-11" db="EMBL/GenBank/DDBJ databases">
        <authorList>
            <person name="Whiteford S."/>
        </authorList>
    </citation>
    <scope>NUCLEOTIDE SEQUENCE</scope>
</reference>
<proteinExistence type="predicted"/>
<dbReference type="InterPro" id="IPR043502">
    <property type="entry name" value="DNA/RNA_pol_sf"/>
</dbReference>
<dbReference type="SUPFAM" id="SSF48371">
    <property type="entry name" value="ARM repeat"/>
    <property type="match status" value="2"/>
</dbReference>
<dbReference type="CDD" id="cd01650">
    <property type="entry name" value="RT_nLTR_like"/>
    <property type="match status" value="1"/>
</dbReference>
<feature type="region of interest" description="Disordered" evidence="2">
    <location>
        <begin position="53"/>
        <end position="107"/>
    </location>
</feature>
<dbReference type="InterPro" id="IPR016024">
    <property type="entry name" value="ARM-type_fold"/>
</dbReference>
<evidence type="ECO:0000256" key="2">
    <source>
        <dbReference type="SAM" id="MobiDB-lite"/>
    </source>
</evidence>
<evidence type="ECO:0000313" key="4">
    <source>
        <dbReference type="EMBL" id="CAG9104013.1"/>
    </source>
</evidence>
<organism evidence="4 5">
    <name type="scientific">Plutella xylostella</name>
    <name type="common">Diamondback moth</name>
    <name type="synonym">Plutella maculipennis</name>
    <dbReference type="NCBI Taxonomy" id="51655"/>
    <lineage>
        <taxon>Eukaryota</taxon>
        <taxon>Metazoa</taxon>
        <taxon>Ecdysozoa</taxon>
        <taxon>Arthropoda</taxon>
        <taxon>Hexapoda</taxon>
        <taxon>Insecta</taxon>
        <taxon>Pterygota</taxon>
        <taxon>Neoptera</taxon>
        <taxon>Endopterygota</taxon>
        <taxon>Lepidoptera</taxon>
        <taxon>Glossata</taxon>
        <taxon>Ditrysia</taxon>
        <taxon>Yponomeutoidea</taxon>
        <taxon>Plutellidae</taxon>
        <taxon>Plutella</taxon>
    </lineage>
</organism>
<protein>
    <submittedName>
        <fullName evidence="4">(diamondback moth) hypothetical protein</fullName>
    </submittedName>
</protein>
<accession>A0A8S4DS84</accession>
<comment type="caution">
    <text evidence="4">The sequence shown here is derived from an EMBL/GenBank/DDBJ whole genome shotgun (WGS) entry which is preliminary data.</text>
</comment>
<feature type="region of interest" description="Disordered" evidence="2">
    <location>
        <begin position="1"/>
        <end position="38"/>
    </location>
</feature>
<dbReference type="InterPro" id="IPR011989">
    <property type="entry name" value="ARM-like"/>
</dbReference>
<dbReference type="InterPro" id="IPR000477">
    <property type="entry name" value="RT_dom"/>
</dbReference>
<sequence>MYRHQQRGGRSPRATQLTLFTDRAQPRPPSLKYVSPSEGAAALDAGDLKGILLTEPLGGHTRKKPAPRGQPRPLQPAESWGGGARLPQLSGRSKPLHRRGTVTSAPDDFKSETLLELTSAIMVTQPLGYTASGASGDYSDKSPSPDPSSKRKQYTGGRSASDAAPADVTVRQLSVQMPSAFSAERVESLSILELSEVLTQKSRDTERTLLLMGALQAALETARPSGSLREFALRSLYTHIDSVDERVLVAIARAMLTLRVTGPHLAAACKLVFKLARNDKNDHFFINTNLLELLIEGCGRADPITEAECCIYGAGALRFLALEPALRARAHRAGAADLLVLHLKILNTAADLETTLPRAVPITEAECCIYGAGALRFLALEPALRARAHRAGAADLLVLHLKILNTAAVPITEAECCIYGAGALRFLALEPALRARAHRAGAADLLVLHLKILNTASIDTYIGSLRSLLPRVVPITEAECCIYGAGALRFLALEPALRARAHRAGAADLLVLHLKILNTAAVPITEAECCIYGAGALRFLATSKVLHLKILNTAKEDNPRGLSDQSSHALYQLTGALRNLAGDAAAARGGGGAARGGALPELQRALTLHHTDRDVLTNVRCFGSMDVEKLRSDAENLDWGSILIANTVDNKVELLNSFLEDLYDRHAPVRAVKMKHLPAPWLTDDIKALMHRKASSKCRYKCNPTERNKEKYLLARNRCNKACRDAQRRHIHESVENGDPVKVWKFLKSLGVGKTQHNSLPRDINKDSLNQHFSSSSALSGSTKSDTLARLTSLPTPHYSPFVFSQFSDCDVKKNIVSITSNAVGSDGVSRNMIIPIIDVVTPIITHIFNFSIDAETFPIIWKDAQITPIPKKSNPSSFSDYRPISILSFLSKVFERLVHYQLNSFLSQNNILNPFQSGFRSGHSTVTALIKINDDIRWGMEKGELTVLTLLDFSNAFNTVDFDILLGILSSLNISPEAVGWFHSYLRGRRQRIRIEDSFSTWCSTNAGVPQGGVLSPLLFALFINGISQTISCSYHLYADDLQIYCQSSPQELQNAISRVNSDLVRISDWSKCHGLTVNPKKTQVILVGSSRLKSKIDWLQLPPIAFDGVNIPFADKVKNLGILIDTNLTWVPQISEVSRKIFASSASLRRLRNFLPTATKISLAQTLLLPILDYADACYSDITEEQLNKLERLQNFCIRFIFGLRKYDHISEYRNKLKWLPIRLRRNAHILSLLYSVLFNPSTPAVLSSDPTCCASLCAQEGSARALLTSLALCASRAPLALRLAYTLGNMAAADDGVRVDIYSMEGGVDTLLTVLESYTERARGPGDPEADPDLHLIGSDLCGSDGSNEDVLIKTVRVIANLCLSWRVGAALASSHCGRVCRAALACLRAPRRSPAPSATTDYEEAGDSPHEDRRHELATAALATVNNVTFYRDHAAPAPPLLEDIARGNNNCCRQQTTQRQPRDVLDHAEPAPPLLEDIARGNNNCCRQQTTQRQPRDVLDHAAPAPPLLEDIARDHAEPAPPLLEDIARGNNNCCRQQTTQRQPRDVLDHAAPAPPLLEDIARGNNNCCRQQTTQRQPRDVLDHAAPAPPLLEDIARDHAAPAPPLLEDIARGNNNCCRQQTTQRQPRDVLDHAAPAPPLLEDIARETCSWLGESAAGGEAVRALGNLSRAAPLAQLLALEGALPRLAPLLTHEDSSVRCAAAGVLVNMCGAGVAAAAPAATHALELSAQSRDAAMAALLARALWNAHSHGALSVSDGRRAADALTVFIDDDSVFAACEAIRNSDRHASNPELSKLHVKLPDKALDAQTLPKSCSVDRDLNLDCDDREDLGFEEGDIYEEGEVEEGGGCACGPCHRLAAWEELAAVALPLLEKLRPVKADASVGTD</sequence>
<dbReference type="PROSITE" id="PS50878">
    <property type="entry name" value="RT_POL"/>
    <property type="match status" value="1"/>
</dbReference>
<dbReference type="GO" id="GO:0044782">
    <property type="term" value="P:cilium organization"/>
    <property type="evidence" value="ECO:0007669"/>
    <property type="project" value="TreeGrafter"/>
</dbReference>
<keyword evidence="5" id="KW-1185">Reference proteome</keyword>
<dbReference type="PROSITE" id="PS50176">
    <property type="entry name" value="ARM_REPEAT"/>
    <property type="match status" value="1"/>
</dbReference>
<dbReference type="GO" id="GO:0071897">
    <property type="term" value="P:DNA biosynthetic process"/>
    <property type="evidence" value="ECO:0007669"/>
    <property type="project" value="UniProtKB-ARBA"/>
</dbReference>
<dbReference type="Gene3D" id="1.25.10.10">
    <property type="entry name" value="Leucine-rich Repeat Variant"/>
    <property type="match status" value="3"/>
</dbReference>
<dbReference type="InterPro" id="IPR038905">
    <property type="entry name" value="ARMC2"/>
</dbReference>
<dbReference type="EMBL" id="CAJHNJ030000008">
    <property type="protein sequence ID" value="CAG9104013.1"/>
    <property type="molecule type" value="Genomic_DNA"/>
</dbReference>
<dbReference type="Pfam" id="PF13513">
    <property type="entry name" value="HEAT_EZ"/>
    <property type="match status" value="1"/>
</dbReference>
<dbReference type="InterPro" id="IPR000225">
    <property type="entry name" value="Armadillo"/>
</dbReference>
<evidence type="ECO:0000259" key="3">
    <source>
        <dbReference type="PROSITE" id="PS50878"/>
    </source>
</evidence>
<feature type="region of interest" description="Disordered" evidence="2">
    <location>
        <begin position="1396"/>
        <end position="1415"/>
    </location>
</feature>
<dbReference type="Pfam" id="PF00078">
    <property type="entry name" value="RVT_1"/>
    <property type="match status" value="1"/>
</dbReference>
<name>A0A8S4DS84_PLUXY</name>
<evidence type="ECO:0000256" key="1">
    <source>
        <dbReference type="PROSITE-ProRule" id="PRU00259"/>
    </source>
</evidence>
<dbReference type="SUPFAM" id="SSF56672">
    <property type="entry name" value="DNA/RNA polymerases"/>
    <property type="match status" value="1"/>
</dbReference>
<dbReference type="PANTHER" id="PTHR21356:SF1">
    <property type="entry name" value="ARMADILLO REPEAT-CONTAINING PROTEIN 2"/>
    <property type="match status" value="1"/>
</dbReference>
<evidence type="ECO:0000313" key="5">
    <source>
        <dbReference type="Proteomes" id="UP000653454"/>
    </source>
</evidence>
<dbReference type="Proteomes" id="UP000653454">
    <property type="component" value="Unassembled WGS sequence"/>
</dbReference>
<feature type="region of interest" description="Disordered" evidence="2">
    <location>
        <begin position="131"/>
        <end position="165"/>
    </location>
</feature>
<gene>
    <name evidence="4" type="ORF">PLXY2_LOCUS3101</name>
</gene>
<dbReference type="PANTHER" id="PTHR21356">
    <property type="entry name" value="ARMADILLO REPEAT CONTAINING 2"/>
    <property type="match status" value="1"/>
</dbReference>
<feature type="domain" description="Reverse transcriptase" evidence="3">
    <location>
        <begin position="851"/>
        <end position="1113"/>
    </location>
</feature>